<accession>A0A9P4XWV3</accession>
<evidence type="ECO:0000313" key="2">
    <source>
        <dbReference type="Proteomes" id="UP000803844"/>
    </source>
</evidence>
<evidence type="ECO:0000313" key="1">
    <source>
        <dbReference type="EMBL" id="KAF3762235.1"/>
    </source>
</evidence>
<name>A0A9P4XWV3_CRYP1</name>
<dbReference type="EMBL" id="MU032350">
    <property type="protein sequence ID" value="KAF3762235.1"/>
    <property type="molecule type" value="Genomic_DNA"/>
</dbReference>
<gene>
    <name evidence="1" type="ORF">M406DRAFT_72253</name>
</gene>
<sequence length="136" mass="15125">MLSSSHPPPRLVSISSHLFCFSPTHEWKKIRTLPSPWSGRISSVPGHEEGCVITPVPKILPHRAVIFGIKSYPYRRAGRARLLSPTTDFLWVTTSLLAEANISCSVFEDILPIRYAEAGSGSYEMRVGISYPDPMD</sequence>
<keyword evidence="2" id="KW-1185">Reference proteome</keyword>
<dbReference type="RefSeq" id="XP_040773214.1">
    <property type="nucleotide sequence ID" value="XM_040925533.1"/>
</dbReference>
<protein>
    <submittedName>
        <fullName evidence="1">Uncharacterized protein</fullName>
    </submittedName>
</protein>
<organism evidence="1 2">
    <name type="scientific">Cryphonectria parasitica (strain ATCC 38755 / EP155)</name>
    <dbReference type="NCBI Taxonomy" id="660469"/>
    <lineage>
        <taxon>Eukaryota</taxon>
        <taxon>Fungi</taxon>
        <taxon>Dikarya</taxon>
        <taxon>Ascomycota</taxon>
        <taxon>Pezizomycotina</taxon>
        <taxon>Sordariomycetes</taxon>
        <taxon>Sordariomycetidae</taxon>
        <taxon>Diaporthales</taxon>
        <taxon>Cryphonectriaceae</taxon>
        <taxon>Cryphonectria-Endothia species complex</taxon>
        <taxon>Cryphonectria</taxon>
    </lineage>
</organism>
<comment type="caution">
    <text evidence="1">The sequence shown here is derived from an EMBL/GenBank/DDBJ whole genome shotgun (WGS) entry which is preliminary data.</text>
</comment>
<proteinExistence type="predicted"/>
<reference evidence="1" key="1">
    <citation type="journal article" date="2020" name="Phytopathology">
        <title>Genome sequence of the chestnut blight fungus Cryphonectria parasitica EP155: A fundamental resource for an archetypical invasive plant pathogen.</title>
        <authorList>
            <person name="Crouch J.A."/>
            <person name="Dawe A."/>
            <person name="Aerts A."/>
            <person name="Barry K."/>
            <person name="Churchill A.C.L."/>
            <person name="Grimwood J."/>
            <person name="Hillman B."/>
            <person name="Milgroom M.G."/>
            <person name="Pangilinan J."/>
            <person name="Smith M."/>
            <person name="Salamov A."/>
            <person name="Schmutz J."/>
            <person name="Yadav J."/>
            <person name="Grigoriev I.V."/>
            <person name="Nuss D."/>
        </authorList>
    </citation>
    <scope>NUCLEOTIDE SEQUENCE</scope>
    <source>
        <strain evidence="1">EP155</strain>
    </source>
</reference>
<dbReference type="AlphaFoldDB" id="A0A9P4XWV3"/>
<dbReference type="Proteomes" id="UP000803844">
    <property type="component" value="Unassembled WGS sequence"/>
</dbReference>
<dbReference type="GeneID" id="63842662"/>